<organism evidence="2 3">
    <name type="scientific">Strigamia maritima</name>
    <name type="common">European centipede</name>
    <name type="synonym">Geophilus maritimus</name>
    <dbReference type="NCBI Taxonomy" id="126957"/>
    <lineage>
        <taxon>Eukaryota</taxon>
        <taxon>Metazoa</taxon>
        <taxon>Ecdysozoa</taxon>
        <taxon>Arthropoda</taxon>
        <taxon>Myriapoda</taxon>
        <taxon>Chilopoda</taxon>
        <taxon>Pleurostigmophora</taxon>
        <taxon>Geophilomorpha</taxon>
        <taxon>Linotaeniidae</taxon>
        <taxon>Strigamia</taxon>
    </lineage>
</organism>
<dbReference type="EnsemblMetazoa" id="SMAR006587-RA">
    <property type="protein sequence ID" value="SMAR006587-PA"/>
    <property type="gene ID" value="SMAR006587"/>
</dbReference>
<dbReference type="InterPro" id="IPR007991">
    <property type="entry name" value="RNA_pol_I_trans_ini_fac_RRN3"/>
</dbReference>
<proteinExistence type="inferred from homology"/>
<dbReference type="AlphaFoldDB" id="T1IZB3"/>
<accession>T1IZB3</accession>
<dbReference type="EMBL" id="JH431711">
    <property type="status" value="NOT_ANNOTATED_CDS"/>
    <property type="molecule type" value="Genomic_DNA"/>
</dbReference>
<dbReference type="HOGENOM" id="CLU_1241514_0_0_1"/>
<dbReference type="Pfam" id="PF05327">
    <property type="entry name" value="RRN3"/>
    <property type="match status" value="1"/>
</dbReference>
<dbReference type="PANTHER" id="PTHR12790">
    <property type="entry name" value="TRANSCRIPTION INITIATION FACTOR IA RRN3"/>
    <property type="match status" value="1"/>
</dbReference>
<dbReference type="GO" id="GO:0001042">
    <property type="term" value="F:RNA polymerase I core binding"/>
    <property type="evidence" value="ECO:0007669"/>
    <property type="project" value="TreeGrafter"/>
</dbReference>
<name>T1IZB3_STRMM</name>
<evidence type="ECO:0000256" key="1">
    <source>
        <dbReference type="ARBA" id="ARBA00010098"/>
    </source>
</evidence>
<reference evidence="3" key="1">
    <citation type="submission" date="2011-05" db="EMBL/GenBank/DDBJ databases">
        <authorList>
            <person name="Richards S.R."/>
            <person name="Qu J."/>
            <person name="Jiang H."/>
            <person name="Jhangiani S.N."/>
            <person name="Agravi P."/>
            <person name="Goodspeed R."/>
            <person name="Gross S."/>
            <person name="Mandapat C."/>
            <person name="Jackson L."/>
            <person name="Mathew T."/>
            <person name="Pu L."/>
            <person name="Thornton R."/>
            <person name="Saada N."/>
            <person name="Wilczek-Boney K.B."/>
            <person name="Lee S."/>
            <person name="Kovar C."/>
            <person name="Wu Y."/>
            <person name="Scherer S.E."/>
            <person name="Worley K.C."/>
            <person name="Muzny D.M."/>
            <person name="Gibbs R."/>
        </authorList>
    </citation>
    <scope>NUCLEOTIDE SEQUENCE</scope>
    <source>
        <strain evidence="3">Brora</strain>
    </source>
</reference>
<sequence length="223" mass="25853">MPSRLGTKHGAPCDPWSASISIFSPLYLVRLKCKDDISQQLYIAQLTMGEYNRKTLLALFTDLKNAMKLDKNQCYELINNLKIVLITLVKNFELCKCNPSEDVDLQHVHDLLFEINRLVPITSNTLMFILGWNFPSHNRDANIQENYVSNLLFIIMYLPFKQKQILDLIIKHIIQLDAHTIIEPELSREKMKLNSKLINTLDTLMECLFNFISDTCYIAKNTD</sequence>
<evidence type="ECO:0000313" key="2">
    <source>
        <dbReference type="EnsemblMetazoa" id="SMAR006587-PA"/>
    </source>
</evidence>
<protein>
    <submittedName>
        <fullName evidence="2">Uncharacterized protein</fullName>
    </submittedName>
</protein>
<dbReference type="Proteomes" id="UP000014500">
    <property type="component" value="Unassembled WGS sequence"/>
</dbReference>
<dbReference type="PhylomeDB" id="T1IZB3"/>
<keyword evidence="3" id="KW-1185">Reference proteome</keyword>
<dbReference type="GO" id="GO:0001181">
    <property type="term" value="F:RNA polymerase I general transcription initiation factor activity"/>
    <property type="evidence" value="ECO:0007669"/>
    <property type="project" value="InterPro"/>
</dbReference>
<dbReference type="GO" id="GO:0006361">
    <property type="term" value="P:transcription initiation at RNA polymerase I promoter"/>
    <property type="evidence" value="ECO:0007669"/>
    <property type="project" value="InterPro"/>
</dbReference>
<evidence type="ECO:0000313" key="3">
    <source>
        <dbReference type="Proteomes" id="UP000014500"/>
    </source>
</evidence>
<reference evidence="2" key="2">
    <citation type="submission" date="2015-02" db="UniProtKB">
        <authorList>
            <consortium name="EnsemblMetazoa"/>
        </authorList>
    </citation>
    <scope>IDENTIFICATION</scope>
</reference>
<dbReference type="GO" id="GO:0005634">
    <property type="term" value="C:nucleus"/>
    <property type="evidence" value="ECO:0007669"/>
    <property type="project" value="TreeGrafter"/>
</dbReference>
<comment type="similarity">
    <text evidence="1">Belongs to the RRN3 family.</text>
</comment>
<dbReference type="PANTHER" id="PTHR12790:SF0">
    <property type="entry name" value="RNA POLYMERASE I-SPECIFIC TRANSCRIPTION INITIATION FACTOR RRN3-RELATED"/>
    <property type="match status" value="1"/>
</dbReference>